<dbReference type="Proteomes" id="UP001465668">
    <property type="component" value="Unassembled WGS sequence"/>
</dbReference>
<dbReference type="Pfam" id="PF25053">
    <property type="entry name" value="DUF7791"/>
    <property type="match status" value="1"/>
</dbReference>
<name>A0ABR2XKG7_9PEZI</name>
<evidence type="ECO:0000313" key="4">
    <source>
        <dbReference type="EMBL" id="KAK9774130.1"/>
    </source>
</evidence>
<proteinExistence type="predicted"/>
<dbReference type="Pfam" id="PF24883">
    <property type="entry name" value="NPHP3_N"/>
    <property type="match status" value="1"/>
</dbReference>
<dbReference type="InterPro" id="IPR056693">
    <property type="entry name" value="DUF7791"/>
</dbReference>
<evidence type="ECO:0000259" key="2">
    <source>
        <dbReference type="Pfam" id="PF24883"/>
    </source>
</evidence>
<evidence type="ECO:0000256" key="1">
    <source>
        <dbReference type="ARBA" id="ARBA00022737"/>
    </source>
</evidence>
<comment type="caution">
    <text evidence="4">The sequence shown here is derived from an EMBL/GenBank/DDBJ whole genome shotgun (WGS) entry which is preliminary data.</text>
</comment>
<dbReference type="EMBL" id="JARVKM010000044">
    <property type="protein sequence ID" value="KAK9774130.1"/>
    <property type="molecule type" value="Genomic_DNA"/>
</dbReference>
<dbReference type="SUPFAM" id="SSF52540">
    <property type="entry name" value="P-loop containing nucleoside triphosphate hydrolases"/>
    <property type="match status" value="1"/>
</dbReference>
<feature type="domain" description="DUF7791" evidence="3">
    <location>
        <begin position="601"/>
        <end position="733"/>
    </location>
</feature>
<evidence type="ECO:0000259" key="3">
    <source>
        <dbReference type="Pfam" id="PF25053"/>
    </source>
</evidence>
<dbReference type="InterPro" id="IPR027417">
    <property type="entry name" value="P-loop_NTPase"/>
</dbReference>
<evidence type="ECO:0000313" key="5">
    <source>
        <dbReference type="Proteomes" id="UP001465668"/>
    </source>
</evidence>
<reference evidence="4 5" key="1">
    <citation type="submission" date="2024-02" db="EMBL/GenBank/DDBJ databases">
        <title>First draft genome assembly of two strains of Seiridium cardinale.</title>
        <authorList>
            <person name="Emiliani G."/>
            <person name="Scali E."/>
        </authorList>
    </citation>
    <scope>NUCLEOTIDE SEQUENCE [LARGE SCALE GENOMIC DNA]</scope>
    <source>
        <strain evidence="4 5">BM-138-000479</strain>
    </source>
</reference>
<keyword evidence="5" id="KW-1185">Reference proteome</keyword>
<dbReference type="PANTHER" id="PTHR10039">
    <property type="entry name" value="AMELOGENIN"/>
    <property type="match status" value="1"/>
</dbReference>
<keyword evidence="1" id="KW-0677">Repeat</keyword>
<accession>A0ABR2XKG7</accession>
<gene>
    <name evidence="4" type="ORF">SCAR479_09244</name>
</gene>
<sequence>MEALAAIGLASNVLQFAEFVSKLLTIGNELHGSASGASRKTLELEKVYNSLSKFNLNFKKGNGTHDALDFLKPAGNAEIVLSVQHATTLRNLADDCRAVCDELLGVLGRLKVAHGRWRAFNSFRAAMMTINETKTIAGLEGRIARFQRTIAFHFLPIISAQQSALTGMITSLKDENIRLNLDQSAKLIEVSKKLDRIDEKLWTQNAKEERPSGIIAPSESERHSCGLAGAFQQPISHQEDQIASKVQLLTESMSAISLTRQTLRHLAKEQAFLSSLSFPSRSIRHESIPLAYRQTFEWVLSVPQTPAASPSVASEYEQSESLQTRLAYWLRRGDGIFWVSGKAGSGKSTLMKYMADHMQTESLLQDWAHPKQLVIASHYFWSAGTAMQKSKLGLLQSLLFEIFRTCPNLIPDVCGERWVATGATSSFLAAEWTSHELLRALQHISRVANLQTRYCFFIDGVDEFKGDLHDLCETFQTLSKSENFKICMSSRPWNVFEDFFGYDNKRKLYIHEVTDKDIQQFTTSRLEEHPRWKADRFQPKDKTSIIKEITEKAQGVFLWVFLVTNSLRDGLTNGDTRADLWSRLRSLPTDLDKFFKHMLDSIDPLYTEKMAHTLRVSINAEEPLHFVIFNMMEREFDSYATESLDDDEEEFSEFSLQAADPEDNAYDECKRRINARCGGLLDVKKSGTVEFLHRTVRDFLLLHEMSDYLESKSSVWFKANVFTLKAFISALQSKTQFFAWAYCGVREVFRQAFQYANDAIDEDPDVAFTDLEGLGIWTQTQRNGSIWRVEPDCAVYEVFRQEILKAGVEPFVRRIVQESPNYFDSLMHPPLETVLKEGLLTAQHVRILAQLIKADKYSEAHNARYIQAKLENIFCQTFLDSVVENEAAQVRETEHARPHTLQTNATNAPASNLPQAHPYVGAQAIIAAVLSGGQPVVEDKDTERLDCQMAAVDPAAINLSRLNLYAANLHKVVDIGKQLDWDMELVLSSFLPRLPELIRSRVARIVRCSIPFRTPVKVSRKRVSEVDASCSSPVKKRKAVGSGS</sequence>
<dbReference type="Gene3D" id="3.40.50.300">
    <property type="entry name" value="P-loop containing nucleotide triphosphate hydrolases"/>
    <property type="match status" value="1"/>
</dbReference>
<dbReference type="PANTHER" id="PTHR10039:SF5">
    <property type="entry name" value="NACHT DOMAIN-CONTAINING PROTEIN"/>
    <property type="match status" value="1"/>
</dbReference>
<dbReference type="InterPro" id="IPR056884">
    <property type="entry name" value="NPHP3-like_N"/>
</dbReference>
<feature type="domain" description="Nephrocystin 3-like N-terminal" evidence="2">
    <location>
        <begin position="328"/>
        <end position="491"/>
    </location>
</feature>
<organism evidence="4 5">
    <name type="scientific">Seiridium cardinale</name>
    <dbReference type="NCBI Taxonomy" id="138064"/>
    <lineage>
        <taxon>Eukaryota</taxon>
        <taxon>Fungi</taxon>
        <taxon>Dikarya</taxon>
        <taxon>Ascomycota</taxon>
        <taxon>Pezizomycotina</taxon>
        <taxon>Sordariomycetes</taxon>
        <taxon>Xylariomycetidae</taxon>
        <taxon>Amphisphaeriales</taxon>
        <taxon>Sporocadaceae</taxon>
        <taxon>Seiridium</taxon>
    </lineage>
</organism>
<protein>
    <submittedName>
        <fullName evidence="4">NACHT domain-containing protein</fullName>
    </submittedName>
</protein>